<gene>
    <name evidence="2" type="ORF">SNAT2548_LOCUS32059</name>
</gene>
<keyword evidence="3" id="KW-1185">Reference proteome</keyword>
<proteinExistence type="predicted"/>
<evidence type="ECO:0008006" key="4">
    <source>
        <dbReference type="Google" id="ProtNLM"/>
    </source>
</evidence>
<comment type="caution">
    <text evidence="2">The sequence shown here is derived from an EMBL/GenBank/DDBJ whole genome shotgun (WGS) entry which is preliminary data.</text>
</comment>
<evidence type="ECO:0000313" key="3">
    <source>
        <dbReference type="Proteomes" id="UP000604046"/>
    </source>
</evidence>
<protein>
    <recommendedName>
        <fullName evidence="4">Thioredoxin-like fold domain-containing protein</fullName>
    </recommendedName>
</protein>
<name>A0A812U878_9DINO</name>
<accession>A0A812U878</accession>
<dbReference type="Proteomes" id="UP000604046">
    <property type="component" value="Unassembled WGS sequence"/>
</dbReference>
<feature type="chain" id="PRO_5033008561" description="Thioredoxin-like fold domain-containing protein" evidence="1">
    <location>
        <begin position="20"/>
        <end position="211"/>
    </location>
</feature>
<organism evidence="2 3">
    <name type="scientific">Symbiodinium natans</name>
    <dbReference type="NCBI Taxonomy" id="878477"/>
    <lineage>
        <taxon>Eukaryota</taxon>
        <taxon>Sar</taxon>
        <taxon>Alveolata</taxon>
        <taxon>Dinophyceae</taxon>
        <taxon>Suessiales</taxon>
        <taxon>Symbiodiniaceae</taxon>
        <taxon>Symbiodinium</taxon>
    </lineage>
</organism>
<keyword evidence="1" id="KW-0732">Signal</keyword>
<sequence length="211" mass="22331">MRLVVAASLFSFLAHAALGVTCPSDALAESSFVGTNFCADGAPAAVGPGMLSSSSYDVAAFYFGAQYCGICKQKLAMMYDAWERLPAESKARTLVAGFGKQEYSAHNPLFCKGTLSSAEADALWSAWGIQQRDMVILVRTDSETWRSYCKFSMNLYDEDFERVLHHVLAQGANAFAIGLGTGGAISSSRGMMGPVAVGCLVAAVATSTVFS</sequence>
<dbReference type="EMBL" id="CAJNDS010002690">
    <property type="protein sequence ID" value="CAE7565859.1"/>
    <property type="molecule type" value="Genomic_DNA"/>
</dbReference>
<reference evidence="2" key="1">
    <citation type="submission" date="2021-02" db="EMBL/GenBank/DDBJ databases">
        <authorList>
            <person name="Dougan E. K."/>
            <person name="Rhodes N."/>
            <person name="Thang M."/>
            <person name="Chan C."/>
        </authorList>
    </citation>
    <scope>NUCLEOTIDE SEQUENCE</scope>
</reference>
<feature type="signal peptide" evidence="1">
    <location>
        <begin position="1"/>
        <end position="19"/>
    </location>
</feature>
<evidence type="ECO:0000313" key="2">
    <source>
        <dbReference type="EMBL" id="CAE7565859.1"/>
    </source>
</evidence>
<dbReference type="AlphaFoldDB" id="A0A812U878"/>
<evidence type="ECO:0000256" key="1">
    <source>
        <dbReference type="SAM" id="SignalP"/>
    </source>
</evidence>
<dbReference type="OrthoDB" id="422247at2759"/>